<proteinExistence type="predicted"/>
<protein>
    <submittedName>
        <fullName evidence="1 2">Uncharacterized protein</fullName>
    </submittedName>
</protein>
<reference evidence="2" key="2">
    <citation type="submission" date="2018-02" db="UniProtKB">
        <authorList>
            <consortium name="EnsemblPlants"/>
        </authorList>
    </citation>
    <scope>IDENTIFICATION</scope>
    <source>
        <strain evidence="2">Williams 82</strain>
    </source>
</reference>
<dbReference type="EMBL" id="CM000846">
    <property type="protein sequence ID" value="KRH18494.1"/>
    <property type="molecule type" value="Genomic_DNA"/>
</dbReference>
<dbReference type="AlphaFoldDB" id="A0A0R0GJ82"/>
<dbReference type="Gramene" id="KRH18494">
    <property type="protein sequence ID" value="KRH18494"/>
    <property type="gene ID" value="GLYMA_13G064400"/>
</dbReference>
<reference evidence="1 2" key="1">
    <citation type="journal article" date="2010" name="Nature">
        <title>Genome sequence of the palaeopolyploid soybean.</title>
        <authorList>
            <person name="Schmutz J."/>
            <person name="Cannon S.B."/>
            <person name="Schlueter J."/>
            <person name="Ma J."/>
            <person name="Mitros T."/>
            <person name="Nelson W."/>
            <person name="Hyten D.L."/>
            <person name="Song Q."/>
            <person name="Thelen J.J."/>
            <person name="Cheng J."/>
            <person name="Xu D."/>
            <person name="Hellsten U."/>
            <person name="May G.D."/>
            <person name="Yu Y."/>
            <person name="Sakurai T."/>
            <person name="Umezawa T."/>
            <person name="Bhattacharyya M.K."/>
            <person name="Sandhu D."/>
            <person name="Valliyodan B."/>
            <person name="Lindquist E."/>
            <person name="Peto M."/>
            <person name="Grant D."/>
            <person name="Shu S."/>
            <person name="Goodstein D."/>
            <person name="Barry K."/>
            <person name="Futrell-Griggs M."/>
            <person name="Abernathy B."/>
            <person name="Du J."/>
            <person name="Tian Z."/>
            <person name="Zhu L."/>
            <person name="Gill N."/>
            <person name="Joshi T."/>
            <person name="Libault M."/>
            <person name="Sethuraman A."/>
            <person name="Zhang X.-C."/>
            <person name="Shinozaki K."/>
            <person name="Nguyen H.T."/>
            <person name="Wing R.A."/>
            <person name="Cregan P."/>
            <person name="Specht J."/>
            <person name="Grimwood J."/>
            <person name="Rokhsar D."/>
            <person name="Stacey G."/>
            <person name="Shoemaker R.C."/>
            <person name="Jackson S.A."/>
        </authorList>
    </citation>
    <scope>NUCLEOTIDE SEQUENCE</scope>
    <source>
        <strain evidence="2">cv. Williams 82</strain>
        <tissue evidence="1">Callus</tissue>
    </source>
</reference>
<evidence type="ECO:0000313" key="2">
    <source>
        <dbReference type="EnsemblPlants" id="KRH18494"/>
    </source>
</evidence>
<reference evidence="1" key="3">
    <citation type="submission" date="2018-07" db="EMBL/GenBank/DDBJ databases">
        <title>WGS assembly of Glycine max.</title>
        <authorList>
            <person name="Schmutz J."/>
            <person name="Cannon S."/>
            <person name="Schlueter J."/>
            <person name="Ma J."/>
            <person name="Mitros T."/>
            <person name="Nelson W."/>
            <person name="Hyten D."/>
            <person name="Song Q."/>
            <person name="Thelen J."/>
            <person name="Cheng J."/>
            <person name="Xu D."/>
            <person name="Hellsten U."/>
            <person name="May G."/>
            <person name="Yu Y."/>
            <person name="Sakurai T."/>
            <person name="Umezawa T."/>
            <person name="Bhattacharyya M."/>
            <person name="Sandhu D."/>
            <person name="Valliyodan B."/>
            <person name="Lindquist E."/>
            <person name="Peto M."/>
            <person name="Grant D."/>
            <person name="Shu S."/>
            <person name="Goodstein D."/>
            <person name="Barry K."/>
            <person name="Futrell-Griggs M."/>
            <person name="Abernathy B."/>
            <person name="Du J."/>
            <person name="Tian Z."/>
            <person name="Zhu L."/>
            <person name="Gill N."/>
            <person name="Joshi T."/>
            <person name="Libault M."/>
            <person name="Sethuraman A."/>
            <person name="Zhang X."/>
            <person name="Shinozaki K."/>
            <person name="Nguyen H."/>
            <person name="Wing R."/>
            <person name="Cregan P."/>
            <person name="Specht J."/>
            <person name="Grimwood J."/>
            <person name="Rokhsar D."/>
            <person name="Stacey G."/>
            <person name="Shoemaker R."/>
            <person name="Jackson S."/>
        </authorList>
    </citation>
    <scope>NUCLEOTIDE SEQUENCE</scope>
    <source>
        <tissue evidence="1">Callus</tissue>
    </source>
</reference>
<evidence type="ECO:0000313" key="3">
    <source>
        <dbReference type="Proteomes" id="UP000008827"/>
    </source>
</evidence>
<evidence type="ECO:0000313" key="1">
    <source>
        <dbReference type="EMBL" id="KRH18494.1"/>
    </source>
</evidence>
<dbReference type="Proteomes" id="UP000008827">
    <property type="component" value="Chromosome 13"/>
</dbReference>
<gene>
    <name evidence="1" type="ORF">GLYMA_13G064400</name>
</gene>
<name>A0A0R0GJ82_SOYBN</name>
<dbReference type="EnsemblPlants" id="KRH18494">
    <property type="protein sequence ID" value="KRH18494"/>
    <property type="gene ID" value="GLYMA_13G064400"/>
</dbReference>
<sequence>MWGPLNHVDPTPFLVRHMKFKNNKECVEKEYVKNNVIGISLSACNKRNLGILPKYNNQVRRYYFTKHLVLGYNKSKQRHDHRLYP</sequence>
<keyword evidence="3" id="KW-1185">Reference proteome</keyword>
<organism evidence="1">
    <name type="scientific">Glycine max</name>
    <name type="common">Soybean</name>
    <name type="synonym">Glycine hispida</name>
    <dbReference type="NCBI Taxonomy" id="3847"/>
    <lineage>
        <taxon>Eukaryota</taxon>
        <taxon>Viridiplantae</taxon>
        <taxon>Streptophyta</taxon>
        <taxon>Embryophyta</taxon>
        <taxon>Tracheophyta</taxon>
        <taxon>Spermatophyta</taxon>
        <taxon>Magnoliopsida</taxon>
        <taxon>eudicotyledons</taxon>
        <taxon>Gunneridae</taxon>
        <taxon>Pentapetalae</taxon>
        <taxon>rosids</taxon>
        <taxon>fabids</taxon>
        <taxon>Fabales</taxon>
        <taxon>Fabaceae</taxon>
        <taxon>Papilionoideae</taxon>
        <taxon>50 kb inversion clade</taxon>
        <taxon>NPAAA clade</taxon>
        <taxon>indigoferoid/millettioid clade</taxon>
        <taxon>Phaseoleae</taxon>
        <taxon>Glycine</taxon>
        <taxon>Glycine subgen. Soja</taxon>
    </lineage>
</organism>
<dbReference type="InParanoid" id="A0A0R0GJ82"/>
<accession>A0A0R0GJ82</accession>